<keyword evidence="2" id="KW-1185">Reference proteome</keyword>
<proteinExistence type="predicted"/>
<name>A0ABS5JQP2_9BACT</name>
<dbReference type="Proteomes" id="UP000708576">
    <property type="component" value="Unassembled WGS sequence"/>
</dbReference>
<organism evidence="1 2">
    <name type="scientific">Carboxylicivirga linearis</name>
    <dbReference type="NCBI Taxonomy" id="1628157"/>
    <lineage>
        <taxon>Bacteria</taxon>
        <taxon>Pseudomonadati</taxon>
        <taxon>Bacteroidota</taxon>
        <taxon>Bacteroidia</taxon>
        <taxon>Marinilabiliales</taxon>
        <taxon>Marinilabiliaceae</taxon>
        <taxon>Carboxylicivirga</taxon>
    </lineage>
</organism>
<dbReference type="PANTHER" id="PTHR33639:SF2">
    <property type="entry name" value="DUF393 DOMAIN-CONTAINING PROTEIN"/>
    <property type="match status" value="1"/>
</dbReference>
<comment type="caution">
    <text evidence="1">The sequence shown here is derived from an EMBL/GenBank/DDBJ whole genome shotgun (WGS) entry which is preliminary data.</text>
</comment>
<dbReference type="Pfam" id="PF04134">
    <property type="entry name" value="DCC1-like"/>
    <property type="match status" value="1"/>
</dbReference>
<sequence>MKSKTSNTSSVTTIFYDGWCRLCSGVVGVLMKTKSGRRFTYVPIQQIDDYIDDSLATPNAIDGNEIVVYVNQKLVKGADAVLLILNNMGGVYKLLSKVLNILPSRWLNGLYSYMANNRYRWFGKRTSCEIG</sequence>
<evidence type="ECO:0000313" key="1">
    <source>
        <dbReference type="EMBL" id="MBS2097118.1"/>
    </source>
</evidence>
<evidence type="ECO:0000313" key="2">
    <source>
        <dbReference type="Proteomes" id="UP000708576"/>
    </source>
</evidence>
<accession>A0ABS5JQP2</accession>
<dbReference type="InterPro" id="IPR052927">
    <property type="entry name" value="DCC_oxidoreductase"/>
</dbReference>
<reference evidence="1 2" key="1">
    <citation type="journal article" date="2015" name="Int. J. Syst. Evol. Microbiol.">
        <title>Carboxylicivirga linearis sp. nov., isolated from a sea cucumber culture pond.</title>
        <authorList>
            <person name="Wang F.Q."/>
            <person name="Zhou Y.X."/>
            <person name="Lin X.Z."/>
            <person name="Chen G.J."/>
            <person name="Du Z.J."/>
        </authorList>
    </citation>
    <scope>NUCLEOTIDE SEQUENCE [LARGE SCALE GENOMIC DNA]</scope>
    <source>
        <strain evidence="1 2">FB218</strain>
    </source>
</reference>
<dbReference type="EMBL" id="JAGUCO010000001">
    <property type="protein sequence ID" value="MBS2097118.1"/>
    <property type="molecule type" value="Genomic_DNA"/>
</dbReference>
<dbReference type="InterPro" id="IPR007263">
    <property type="entry name" value="DCC1-like"/>
</dbReference>
<dbReference type="RefSeq" id="WP_212213029.1">
    <property type="nucleotide sequence ID" value="NZ_JAGUCO010000001.1"/>
</dbReference>
<protein>
    <submittedName>
        <fullName evidence="1">DUF393 domain-containing protein</fullName>
    </submittedName>
</protein>
<gene>
    <name evidence="1" type="ORF">KEM10_02435</name>
</gene>
<dbReference type="PANTHER" id="PTHR33639">
    <property type="entry name" value="THIOL-DISULFIDE OXIDOREDUCTASE DCC"/>
    <property type="match status" value="1"/>
</dbReference>